<protein>
    <submittedName>
        <fullName evidence="2">Uncharacterized protein</fullName>
    </submittedName>
</protein>
<dbReference type="AlphaFoldDB" id="A0A9D3NZP9"/>
<keyword evidence="3" id="KW-1185">Reference proteome</keyword>
<accession>A0A9D3NZP9</accession>
<organism evidence="2 3">
    <name type="scientific">Hemibagrus wyckioides</name>
    <dbReference type="NCBI Taxonomy" id="337641"/>
    <lineage>
        <taxon>Eukaryota</taxon>
        <taxon>Metazoa</taxon>
        <taxon>Chordata</taxon>
        <taxon>Craniata</taxon>
        <taxon>Vertebrata</taxon>
        <taxon>Euteleostomi</taxon>
        <taxon>Actinopterygii</taxon>
        <taxon>Neopterygii</taxon>
        <taxon>Teleostei</taxon>
        <taxon>Ostariophysi</taxon>
        <taxon>Siluriformes</taxon>
        <taxon>Bagridae</taxon>
        <taxon>Hemibagrus</taxon>
    </lineage>
</organism>
<dbReference type="Proteomes" id="UP000824219">
    <property type="component" value="Linkage Group LG06"/>
</dbReference>
<evidence type="ECO:0000313" key="2">
    <source>
        <dbReference type="EMBL" id="KAG7331572.1"/>
    </source>
</evidence>
<proteinExistence type="predicted"/>
<dbReference type="EMBL" id="JAHKSW010000006">
    <property type="protein sequence ID" value="KAG7331572.1"/>
    <property type="molecule type" value="Genomic_DNA"/>
</dbReference>
<gene>
    <name evidence="2" type="ORF">KOW79_005541</name>
</gene>
<evidence type="ECO:0000256" key="1">
    <source>
        <dbReference type="SAM" id="MobiDB-lite"/>
    </source>
</evidence>
<sequence>MRYTQTVQRVESLRVEFAQNEHRFFRPADADEEEERHRKETWLPFLPELATRRPNCSTFSANCRERMRNSLSVVLKDRAPEAPPPIDAIGEGVYD</sequence>
<evidence type="ECO:0000313" key="3">
    <source>
        <dbReference type="Proteomes" id="UP000824219"/>
    </source>
</evidence>
<name>A0A9D3NZP9_9TELE</name>
<reference evidence="2 3" key="1">
    <citation type="submission" date="2021-06" db="EMBL/GenBank/DDBJ databases">
        <title>Chromosome-level genome assembly of the red-tail catfish (Hemibagrus wyckioides).</title>
        <authorList>
            <person name="Shao F."/>
        </authorList>
    </citation>
    <scope>NUCLEOTIDE SEQUENCE [LARGE SCALE GENOMIC DNA]</scope>
    <source>
        <strain evidence="2">EC202008001</strain>
        <tissue evidence="2">Blood</tissue>
    </source>
</reference>
<feature type="region of interest" description="Disordered" evidence="1">
    <location>
        <begin position="76"/>
        <end position="95"/>
    </location>
</feature>
<comment type="caution">
    <text evidence="2">The sequence shown here is derived from an EMBL/GenBank/DDBJ whole genome shotgun (WGS) entry which is preliminary data.</text>
</comment>